<dbReference type="EMBL" id="BSYO01000015">
    <property type="protein sequence ID" value="GMH15637.1"/>
    <property type="molecule type" value="Genomic_DNA"/>
</dbReference>
<dbReference type="Proteomes" id="UP001279734">
    <property type="component" value="Unassembled WGS sequence"/>
</dbReference>
<evidence type="ECO:0000313" key="3">
    <source>
        <dbReference type="Proteomes" id="UP001279734"/>
    </source>
</evidence>
<evidence type="ECO:0000256" key="1">
    <source>
        <dbReference type="SAM" id="MobiDB-lite"/>
    </source>
</evidence>
<proteinExistence type="predicted"/>
<feature type="compositionally biased region" description="Low complexity" evidence="1">
    <location>
        <begin position="103"/>
        <end position="114"/>
    </location>
</feature>
<dbReference type="AlphaFoldDB" id="A0AAD3SR63"/>
<feature type="compositionally biased region" description="Polar residues" evidence="1">
    <location>
        <begin position="93"/>
        <end position="102"/>
    </location>
</feature>
<organism evidence="2 3">
    <name type="scientific">Nepenthes gracilis</name>
    <name type="common">Slender pitcher plant</name>
    <dbReference type="NCBI Taxonomy" id="150966"/>
    <lineage>
        <taxon>Eukaryota</taxon>
        <taxon>Viridiplantae</taxon>
        <taxon>Streptophyta</taxon>
        <taxon>Embryophyta</taxon>
        <taxon>Tracheophyta</taxon>
        <taxon>Spermatophyta</taxon>
        <taxon>Magnoliopsida</taxon>
        <taxon>eudicotyledons</taxon>
        <taxon>Gunneridae</taxon>
        <taxon>Pentapetalae</taxon>
        <taxon>Caryophyllales</taxon>
        <taxon>Nepenthaceae</taxon>
        <taxon>Nepenthes</taxon>
    </lineage>
</organism>
<evidence type="ECO:0000313" key="2">
    <source>
        <dbReference type="EMBL" id="GMH15637.1"/>
    </source>
</evidence>
<feature type="compositionally biased region" description="Pro residues" evidence="1">
    <location>
        <begin position="60"/>
        <end position="86"/>
    </location>
</feature>
<reference evidence="2" key="1">
    <citation type="submission" date="2023-05" db="EMBL/GenBank/DDBJ databases">
        <title>Nepenthes gracilis genome sequencing.</title>
        <authorList>
            <person name="Fukushima K."/>
        </authorList>
    </citation>
    <scope>NUCLEOTIDE SEQUENCE</scope>
    <source>
        <strain evidence="2">SING2019-196</strain>
    </source>
</reference>
<comment type="caution">
    <text evidence="2">The sequence shown here is derived from an EMBL/GenBank/DDBJ whole genome shotgun (WGS) entry which is preliminary data.</text>
</comment>
<name>A0AAD3SR63_NEPGR</name>
<accession>A0AAD3SR63</accession>
<protein>
    <submittedName>
        <fullName evidence="2">Uncharacterized protein</fullName>
    </submittedName>
</protein>
<keyword evidence="3" id="KW-1185">Reference proteome</keyword>
<sequence>MVIPLRKLLPASSTSNSRRRQLWLALVGCRVLLPLTHYPLVLTLLSPQPPFSGCADTPPQNLPQPTSLPQPIPIDPPDGPLPPSFPSLPNSSEVLPSSSGTHPSRSPVSVPSSESLLSIAPLRSLEDHDFA</sequence>
<feature type="region of interest" description="Disordered" evidence="1">
    <location>
        <begin position="49"/>
        <end position="114"/>
    </location>
</feature>
<gene>
    <name evidence="2" type="ORF">Nepgr_017478</name>
</gene>